<reference evidence="4" key="1">
    <citation type="journal article" date="2019" name="IScience">
        <title>Narwhal Genome Reveals Long-Term Low Genetic Diversity despite Current Large Abundance Size.</title>
        <authorList>
            <person name="Westbury M.V."/>
            <person name="Petersen B."/>
            <person name="Garde E."/>
            <person name="Heide-Jorgensen M.P."/>
            <person name="Lorenzen E.D."/>
        </authorList>
    </citation>
    <scope>NUCLEOTIDE SEQUENCE [LARGE SCALE GENOMIC DNA]</scope>
</reference>
<proteinExistence type="predicted"/>
<name>A0A4U1EV37_MONMO</name>
<dbReference type="GO" id="GO:0034046">
    <property type="term" value="F:poly(G) binding"/>
    <property type="evidence" value="ECO:0007669"/>
    <property type="project" value="TreeGrafter"/>
</dbReference>
<evidence type="ECO:0000313" key="3">
    <source>
        <dbReference type="EMBL" id="TKC40473.1"/>
    </source>
</evidence>
<sequence length="125" mass="14205">SGGSGFVLFKDAASVDKVLEVKEHKLDGKLLDAKKLKALKGKEPLKRFFILLKNKLKNILEALERLKILNFPWIQKQIRGFCFITYTDKEPVKKLLVSSYHQIGPGKCEIKVAHTGNNKKEEDVL</sequence>
<evidence type="ECO:0000256" key="1">
    <source>
        <dbReference type="ARBA" id="ARBA00004123"/>
    </source>
</evidence>
<evidence type="ECO:0000256" key="2">
    <source>
        <dbReference type="ARBA" id="ARBA00023242"/>
    </source>
</evidence>
<comment type="subcellular location">
    <subcellularLocation>
        <location evidence="1">Nucleus</location>
    </subcellularLocation>
</comment>
<comment type="caution">
    <text evidence="3">The sequence shown here is derived from an EMBL/GenBank/DDBJ whole genome shotgun (WGS) entry which is preliminary data.</text>
</comment>
<evidence type="ECO:0008006" key="5">
    <source>
        <dbReference type="Google" id="ProtNLM"/>
    </source>
</evidence>
<dbReference type="Gene3D" id="3.30.70.330">
    <property type="match status" value="1"/>
</dbReference>
<dbReference type="GO" id="GO:0005654">
    <property type="term" value="C:nucleoplasm"/>
    <property type="evidence" value="ECO:0007669"/>
    <property type="project" value="TreeGrafter"/>
</dbReference>
<dbReference type="SUPFAM" id="SSF54928">
    <property type="entry name" value="RNA-binding domain, RBD"/>
    <property type="match status" value="1"/>
</dbReference>
<dbReference type="GO" id="GO:0000785">
    <property type="term" value="C:chromatin"/>
    <property type="evidence" value="ECO:0007669"/>
    <property type="project" value="TreeGrafter"/>
</dbReference>
<keyword evidence="2" id="KW-0539">Nucleus</keyword>
<dbReference type="PANTHER" id="PTHR48033:SF2">
    <property type="entry name" value="HETEROGENEOUS NUCLEAR RIBONUCLEOPROTEIN D-LIKE"/>
    <property type="match status" value="1"/>
</dbReference>
<protein>
    <recommendedName>
        <fullName evidence="5">RRM domain-containing protein</fullName>
    </recommendedName>
</protein>
<dbReference type="GO" id="GO:0010468">
    <property type="term" value="P:regulation of gene expression"/>
    <property type="evidence" value="ECO:0007669"/>
    <property type="project" value="TreeGrafter"/>
</dbReference>
<dbReference type="Proteomes" id="UP000308365">
    <property type="component" value="Unassembled WGS sequence"/>
</dbReference>
<dbReference type="EMBL" id="RWIC01000747">
    <property type="protein sequence ID" value="TKC40473.1"/>
    <property type="molecule type" value="Genomic_DNA"/>
</dbReference>
<dbReference type="GO" id="GO:0008143">
    <property type="term" value="F:poly(A) binding"/>
    <property type="evidence" value="ECO:0007669"/>
    <property type="project" value="TreeGrafter"/>
</dbReference>
<dbReference type="InterPro" id="IPR035979">
    <property type="entry name" value="RBD_domain_sf"/>
</dbReference>
<dbReference type="InterPro" id="IPR012677">
    <property type="entry name" value="Nucleotide-bd_a/b_plait_sf"/>
</dbReference>
<organism evidence="3 4">
    <name type="scientific">Monodon monoceros</name>
    <name type="common">Narwhal</name>
    <name type="synonym">Ceratodon monodon</name>
    <dbReference type="NCBI Taxonomy" id="40151"/>
    <lineage>
        <taxon>Eukaryota</taxon>
        <taxon>Metazoa</taxon>
        <taxon>Chordata</taxon>
        <taxon>Craniata</taxon>
        <taxon>Vertebrata</taxon>
        <taxon>Euteleostomi</taxon>
        <taxon>Mammalia</taxon>
        <taxon>Eutheria</taxon>
        <taxon>Laurasiatheria</taxon>
        <taxon>Artiodactyla</taxon>
        <taxon>Whippomorpha</taxon>
        <taxon>Cetacea</taxon>
        <taxon>Odontoceti</taxon>
        <taxon>Monodontidae</taxon>
        <taxon>Monodon</taxon>
    </lineage>
</organism>
<dbReference type="PANTHER" id="PTHR48033">
    <property type="entry name" value="RNA-BINDING (RRM/RBD/RNP MOTIFS) FAMILY PROTEIN"/>
    <property type="match status" value="1"/>
</dbReference>
<evidence type="ECO:0000313" key="4">
    <source>
        <dbReference type="Proteomes" id="UP000308365"/>
    </source>
</evidence>
<feature type="non-terminal residue" evidence="3">
    <location>
        <position position="1"/>
    </location>
</feature>
<accession>A0A4U1EV37</accession>
<dbReference type="AlphaFoldDB" id="A0A4U1EV37"/>
<gene>
    <name evidence="3" type="ORF">EI555_016746</name>
</gene>